<dbReference type="InterPro" id="IPR048701">
    <property type="entry name" value="CIP2A_N"/>
</dbReference>
<name>A0A085MJG0_9BILA</name>
<dbReference type="AlphaFoldDB" id="A0A085MJG0"/>
<dbReference type="PANTHER" id="PTHR23161:SF2">
    <property type="entry name" value="PROTEIN CIP2A"/>
    <property type="match status" value="1"/>
</dbReference>
<proteinExistence type="predicted"/>
<protein>
    <recommendedName>
        <fullName evidence="2">CIP2A N-terminal domain-containing protein</fullName>
    </recommendedName>
</protein>
<accession>A0A085MJG0</accession>
<evidence type="ECO:0000259" key="2">
    <source>
        <dbReference type="Pfam" id="PF21044"/>
    </source>
</evidence>
<dbReference type="Pfam" id="PF21044">
    <property type="entry name" value="CIP2A_N"/>
    <property type="match status" value="1"/>
</dbReference>
<feature type="domain" description="CIP2A N-terminal" evidence="2">
    <location>
        <begin position="63"/>
        <end position="553"/>
    </location>
</feature>
<evidence type="ECO:0000313" key="4">
    <source>
        <dbReference type="Proteomes" id="UP000030764"/>
    </source>
</evidence>
<dbReference type="Proteomes" id="UP000030764">
    <property type="component" value="Unassembled WGS sequence"/>
</dbReference>
<dbReference type="EMBL" id="KL363189">
    <property type="protein sequence ID" value="KFD57356.1"/>
    <property type="molecule type" value="Genomic_DNA"/>
</dbReference>
<organism evidence="3 4">
    <name type="scientific">Trichuris suis</name>
    <name type="common">pig whipworm</name>
    <dbReference type="NCBI Taxonomy" id="68888"/>
    <lineage>
        <taxon>Eukaryota</taxon>
        <taxon>Metazoa</taxon>
        <taxon>Ecdysozoa</taxon>
        <taxon>Nematoda</taxon>
        <taxon>Enoplea</taxon>
        <taxon>Dorylaimia</taxon>
        <taxon>Trichinellida</taxon>
        <taxon>Trichuridae</taxon>
        <taxon>Trichuris</taxon>
    </lineage>
</organism>
<gene>
    <name evidence="3" type="ORF">M513_01867</name>
</gene>
<evidence type="ECO:0000256" key="1">
    <source>
        <dbReference type="SAM" id="Coils"/>
    </source>
</evidence>
<keyword evidence="4" id="KW-1185">Reference proteome</keyword>
<sequence>MDPLLGEALMAAQQYFYNPADLSFSSNVEEKLENLLVRCHSWAKCVIAESQIEANALIVKLFNQIRSLLEQTECSPSVLVAAFSFLFDISWVNPVVRCYLQQRLQLDIVLSICVMQIRQRELDEAIFIKGLKLLQLFTYNCHLTWHTVAADLANLLYQEICNCCDNPKAESLPYCLGVLLNYARQINEMIDWIKMQDNLQEFNRTVLLVLKQGSASVLIPTTYFVILTFKDMREMILSADRNLIETFKCIVNVICKGESFLARFYAVDLFIHLISETRVCRQLLASSLLPDLLGVLCSLFVSLQGHLNQVFKVYQLFLMSCNVDGIREAFCTALISAEPTNHQRLTCPLLAVMEMANASPDLMGGFSELPIEAVQVLRFVLTRLLDVGGRILDYVASENLMQLLEECLKTTLETSNELIREKSLRIYEALLLATLICRDETLRSDVLETVDTILCAHLVQFQLLSNPVASSPLSMDPYPDWSIIGVNILLTVVCFLTDQADLSKSHGMLFEDLIKDNRLLPFLAFALVSGREVLVACALKLLRTPSCPLNSFAKKLSKLIAKQISCRSVHSLGSGESSNSWKTAGDLLRADNNPGNSFEEYCAIKAANGKRISELDSILRKLRSTHIDTKTSSVIDVYEAKISALQFEVAQLEEQLRIRIETMRKSDQLFANFLRQSQEAKKEEEKVRAMLREAEKSKEDMERRLQQNTYVIEELKESEDRLQKRIENLETALESSKREVECEKDMHSALRGHYDKMKANFEAVSTKLMETEEDAKKQKKLIKQKTVELEEMTEARRRLELDSREQNSRYVQLENELKRVQASLQNLESDSKLLENKNCALLSDLSKKSAEADSLKGKVQKLEDEIAKFAQMREMIHKLTGGG</sequence>
<reference evidence="3 4" key="1">
    <citation type="journal article" date="2014" name="Nat. Genet.">
        <title>Genome and transcriptome of the porcine whipworm Trichuris suis.</title>
        <authorList>
            <person name="Jex A.R."/>
            <person name="Nejsum P."/>
            <person name="Schwarz E.M."/>
            <person name="Hu L."/>
            <person name="Young N.D."/>
            <person name="Hall R.S."/>
            <person name="Korhonen P.K."/>
            <person name="Liao S."/>
            <person name="Thamsborg S."/>
            <person name="Xia J."/>
            <person name="Xu P."/>
            <person name="Wang S."/>
            <person name="Scheerlinck J.P."/>
            <person name="Hofmann A."/>
            <person name="Sternberg P.W."/>
            <person name="Wang J."/>
            <person name="Gasser R.B."/>
        </authorList>
    </citation>
    <scope>NUCLEOTIDE SEQUENCE [LARGE SCALE GENOMIC DNA]</scope>
    <source>
        <strain evidence="3">DCEP-RM93M</strain>
    </source>
</reference>
<keyword evidence="1" id="KW-0175">Coiled coil</keyword>
<dbReference type="PANTHER" id="PTHR23161">
    <property type="entry name" value="PROTEIN CIP2A"/>
    <property type="match status" value="1"/>
</dbReference>
<evidence type="ECO:0000313" key="3">
    <source>
        <dbReference type="EMBL" id="KFD57356.1"/>
    </source>
</evidence>
<feature type="coiled-coil region" evidence="1">
    <location>
        <begin position="635"/>
        <end position="872"/>
    </location>
</feature>
<dbReference type="InterPro" id="IPR042510">
    <property type="entry name" value="CIP2A"/>
</dbReference>